<dbReference type="EMBL" id="CP020370">
    <property type="protein sequence ID" value="AUB83478.1"/>
    <property type="molecule type" value="Genomic_DNA"/>
</dbReference>
<reference evidence="3 4" key="1">
    <citation type="submission" date="2017-03" db="EMBL/GenBank/DDBJ databases">
        <title>Complete genome sequence of Candidatus 'Thiodictyon syntrophicum' sp. nov. strain Cad16T, a photolithoautotroph purple sulfur bacterium isolated from an alpine meromictic lake.</title>
        <authorList>
            <person name="Luedin S.M."/>
            <person name="Pothier J.F."/>
            <person name="Danza F."/>
            <person name="Storelli N."/>
            <person name="Wittwer M."/>
            <person name="Tonolla M."/>
        </authorList>
    </citation>
    <scope>NUCLEOTIDE SEQUENCE [LARGE SCALE GENOMIC DNA]</scope>
    <source>
        <strain evidence="3 4">Cad16T</strain>
    </source>
</reference>
<evidence type="ECO:0000313" key="4">
    <source>
        <dbReference type="Proteomes" id="UP000232638"/>
    </source>
</evidence>
<feature type="compositionally biased region" description="Polar residues" evidence="1">
    <location>
        <begin position="142"/>
        <end position="153"/>
    </location>
</feature>
<feature type="region of interest" description="Disordered" evidence="1">
    <location>
        <begin position="1"/>
        <end position="32"/>
    </location>
</feature>
<accession>A0A2K8UD17</accession>
<dbReference type="SUPFAM" id="SSF56436">
    <property type="entry name" value="C-type lectin-like"/>
    <property type="match status" value="1"/>
</dbReference>
<dbReference type="InterPro" id="IPR042095">
    <property type="entry name" value="SUMF_sf"/>
</dbReference>
<feature type="region of interest" description="Disordered" evidence="1">
    <location>
        <begin position="103"/>
        <end position="185"/>
    </location>
</feature>
<dbReference type="InterPro" id="IPR005532">
    <property type="entry name" value="SUMF_dom"/>
</dbReference>
<sequence>MGRTEASFAQYDRFAEATGRRKPDDRGWGRGDRPVIDVSWVNASAYAAWLAGQTGQPYRLPSEAEWEYAARAGRHRLAAVPRGFPARPGPLARSAIRQAGMGGGAWLERPRAEPGRFPAGHRRPLLPRGNHSSRSHAGASLPLSQAATVTGSAAPQCGAASAQLTPAGLSARSCRTGVRRSQVGP</sequence>
<evidence type="ECO:0000313" key="3">
    <source>
        <dbReference type="EMBL" id="AUB83478.1"/>
    </source>
</evidence>
<dbReference type="KEGG" id="tsy:THSYN_22695"/>
<dbReference type="AlphaFoldDB" id="A0A2K8UD17"/>
<proteinExistence type="predicted"/>
<dbReference type="PANTHER" id="PTHR23150">
    <property type="entry name" value="SULFATASE MODIFYING FACTOR 1, 2"/>
    <property type="match status" value="1"/>
</dbReference>
<keyword evidence="4" id="KW-1185">Reference proteome</keyword>
<evidence type="ECO:0000259" key="2">
    <source>
        <dbReference type="Pfam" id="PF03781"/>
    </source>
</evidence>
<dbReference type="Gene3D" id="3.90.1580.10">
    <property type="entry name" value="paralog of FGE (formylglycine-generating enzyme)"/>
    <property type="match status" value="1"/>
</dbReference>
<dbReference type="InterPro" id="IPR051043">
    <property type="entry name" value="Sulfatase_Mod_Factor_Kinase"/>
</dbReference>
<dbReference type="PANTHER" id="PTHR23150:SF35">
    <property type="entry name" value="BLL6746 PROTEIN"/>
    <property type="match status" value="1"/>
</dbReference>
<protein>
    <recommendedName>
        <fullName evidence="2">Sulfatase-modifying factor enzyme-like domain-containing protein</fullName>
    </recommendedName>
</protein>
<feature type="compositionally biased region" description="Basic and acidic residues" evidence="1">
    <location>
        <begin position="13"/>
        <end position="32"/>
    </location>
</feature>
<dbReference type="InterPro" id="IPR016187">
    <property type="entry name" value="CTDL_fold"/>
</dbReference>
<evidence type="ECO:0000256" key="1">
    <source>
        <dbReference type="SAM" id="MobiDB-lite"/>
    </source>
</evidence>
<dbReference type="RefSeq" id="WP_100921165.1">
    <property type="nucleotide sequence ID" value="NZ_CP020370.1"/>
</dbReference>
<dbReference type="Proteomes" id="UP000232638">
    <property type="component" value="Chromosome"/>
</dbReference>
<feature type="domain" description="Sulfatase-modifying factor enzyme-like" evidence="2">
    <location>
        <begin position="2"/>
        <end position="77"/>
    </location>
</feature>
<name>A0A2K8UD17_9GAMM</name>
<dbReference type="OrthoDB" id="9768004at2"/>
<dbReference type="Pfam" id="PF03781">
    <property type="entry name" value="FGE-sulfatase"/>
    <property type="match status" value="1"/>
</dbReference>
<organism evidence="3 4">
    <name type="scientific">Candidatus Thiodictyon syntrophicum</name>
    <dbReference type="NCBI Taxonomy" id="1166950"/>
    <lineage>
        <taxon>Bacteria</taxon>
        <taxon>Pseudomonadati</taxon>
        <taxon>Pseudomonadota</taxon>
        <taxon>Gammaproteobacteria</taxon>
        <taxon>Chromatiales</taxon>
        <taxon>Chromatiaceae</taxon>
        <taxon>Thiodictyon</taxon>
    </lineage>
</organism>
<dbReference type="GO" id="GO:0120147">
    <property type="term" value="F:formylglycine-generating oxidase activity"/>
    <property type="evidence" value="ECO:0007669"/>
    <property type="project" value="TreeGrafter"/>
</dbReference>
<gene>
    <name evidence="3" type="ORF">THSYN_22695</name>
</gene>